<keyword evidence="3" id="KW-0406">Ion transport</keyword>
<dbReference type="PANTHER" id="PTHR10559:SF15">
    <property type="entry name" value="COBALAMIN BINDING INTRINSIC FACTOR"/>
    <property type="match status" value="1"/>
</dbReference>
<dbReference type="GO" id="GO:0015889">
    <property type="term" value="P:cobalamin transport"/>
    <property type="evidence" value="ECO:0007669"/>
    <property type="project" value="InterPro"/>
</dbReference>
<accession>A0A7L3M3B4</accession>
<comment type="caution">
    <text evidence="8">The sequence shown here is derived from an EMBL/GenBank/DDBJ whole genome shotgun (WGS) entry which is preliminary data.</text>
</comment>
<sequence length="154" mass="16631">ERGGMIGNIYSMGLALQALISTEPFYSPRPWDCDQALSVVYKHEYTQPMAIAQLLPALVGRSYLDVASLSCSTLSPEVAPLGIHSPLKEISVGQGVAMGAPLPPPQRALIQVHYSIHNTLVGNPFSESITLWVPAGSTLLQVLQEAQEENSEDF</sequence>
<feature type="non-terminal residue" evidence="8">
    <location>
        <position position="154"/>
    </location>
</feature>
<feature type="binding site" evidence="7">
    <location>
        <position position="8"/>
    </location>
    <ligand>
        <name>cyanocob(III)alamin</name>
        <dbReference type="ChEBI" id="CHEBI:17439"/>
    </ligand>
</feature>
<evidence type="ECO:0000256" key="3">
    <source>
        <dbReference type="ARBA" id="ARBA00022426"/>
    </source>
</evidence>
<dbReference type="Gene3D" id="1.50.10.20">
    <property type="match status" value="1"/>
</dbReference>
<feature type="non-terminal residue" evidence="8">
    <location>
        <position position="1"/>
    </location>
</feature>
<evidence type="ECO:0000256" key="2">
    <source>
        <dbReference type="ARBA" id="ARBA00006449"/>
    </source>
</evidence>
<protein>
    <submittedName>
        <fullName evidence="8">IF factor</fullName>
    </submittedName>
</protein>
<comment type="similarity">
    <text evidence="2">Belongs to the eukaryotic cobalamin transport proteins family.</text>
</comment>
<dbReference type="PANTHER" id="PTHR10559">
    <property type="entry name" value="TRANSCOBALAMIN-1/GASTRIC INTRINSIC FACTOR"/>
    <property type="match status" value="1"/>
</dbReference>
<keyword evidence="3" id="KW-0171">Cobalt transport</keyword>
<evidence type="ECO:0000256" key="5">
    <source>
        <dbReference type="ARBA" id="ARBA00022729"/>
    </source>
</evidence>
<gene>
    <name evidence="8" type="primary">Gif</name>
    <name evidence="8" type="ORF">TURVEL_R11908</name>
</gene>
<dbReference type="InterPro" id="IPR051588">
    <property type="entry name" value="Cobalamin_Transport"/>
</dbReference>
<keyword evidence="5" id="KW-0732">Signal</keyword>
<evidence type="ECO:0000256" key="7">
    <source>
        <dbReference type="PIRSR" id="PIRSR602157-1"/>
    </source>
</evidence>
<keyword evidence="6 7" id="KW-0170">Cobalt</keyword>
<evidence type="ECO:0000256" key="4">
    <source>
        <dbReference type="ARBA" id="ARBA00022525"/>
    </source>
</evidence>
<dbReference type="GO" id="GO:0006824">
    <property type="term" value="P:cobalt ion transport"/>
    <property type="evidence" value="ECO:0007669"/>
    <property type="project" value="UniProtKB-KW"/>
</dbReference>
<dbReference type="EMBL" id="VZTY01035566">
    <property type="protein sequence ID" value="NXU59740.1"/>
    <property type="molecule type" value="Genomic_DNA"/>
</dbReference>
<dbReference type="Pfam" id="PF01122">
    <property type="entry name" value="Cobalamin_bind"/>
    <property type="match status" value="1"/>
</dbReference>
<feature type="binding site" evidence="7">
    <location>
        <position position="53"/>
    </location>
    <ligand>
        <name>cyanocob(III)alamin</name>
        <dbReference type="ChEBI" id="CHEBI:17439"/>
    </ligand>
</feature>
<organism evidence="8 9">
    <name type="scientific">Turnix velox</name>
    <name type="common">Little buttonquail</name>
    <dbReference type="NCBI Taxonomy" id="2529409"/>
    <lineage>
        <taxon>Eukaryota</taxon>
        <taxon>Metazoa</taxon>
        <taxon>Chordata</taxon>
        <taxon>Craniata</taxon>
        <taxon>Vertebrata</taxon>
        <taxon>Euteleostomi</taxon>
        <taxon>Archelosauria</taxon>
        <taxon>Archosauria</taxon>
        <taxon>Dinosauria</taxon>
        <taxon>Saurischia</taxon>
        <taxon>Theropoda</taxon>
        <taxon>Coelurosauria</taxon>
        <taxon>Aves</taxon>
        <taxon>Neognathae</taxon>
        <taxon>Neoaves</taxon>
        <taxon>Charadriiformes</taxon>
        <taxon>Turnicidae</taxon>
        <taxon>Turnix</taxon>
    </lineage>
</organism>
<dbReference type="OrthoDB" id="6343110at2759"/>
<evidence type="ECO:0000256" key="6">
    <source>
        <dbReference type="ARBA" id="ARBA00023285"/>
    </source>
</evidence>
<evidence type="ECO:0000256" key="1">
    <source>
        <dbReference type="ARBA" id="ARBA00004613"/>
    </source>
</evidence>
<keyword evidence="3" id="KW-0813">Transport</keyword>
<proteinExistence type="inferred from homology"/>
<reference evidence="8 9" key="1">
    <citation type="submission" date="2019-09" db="EMBL/GenBank/DDBJ databases">
        <title>Bird 10,000 Genomes (B10K) Project - Family phase.</title>
        <authorList>
            <person name="Zhang G."/>
        </authorList>
    </citation>
    <scope>NUCLEOTIDE SEQUENCE [LARGE SCALE GENOMIC DNA]</scope>
    <source>
        <strain evidence="8">B10K-DU-029-46</strain>
    </source>
</reference>
<comment type="subcellular location">
    <subcellularLocation>
        <location evidence="1">Secreted</location>
    </subcellularLocation>
</comment>
<keyword evidence="9" id="KW-1185">Reference proteome</keyword>
<evidence type="ECO:0000313" key="9">
    <source>
        <dbReference type="Proteomes" id="UP000582182"/>
    </source>
</evidence>
<evidence type="ECO:0000313" key="8">
    <source>
        <dbReference type="EMBL" id="NXU59740.1"/>
    </source>
</evidence>
<dbReference type="GO" id="GO:0031419">
    <property type="term" value="F:cobalamin binding"/>
    <property type="evidence" value="ECO:0007669"/>
    <property type="project" value="InterPro"/>
</dbReference>
<dbReference type="Gene3D" id="2.170.130.30">
    <property type="match status" value="1"/>
</dbReference>
<name>A0A7L3M3B4_9CHAR</name>
<dbReference type="AlphaFoldDB" id="A0A7L3M3B4"/>
<dbReference type="Proteomes" id="UP000582182">
    <property type="component" value="Unassembled WGS sequence"/>
</dbReference>
<dbReference type="InterPro" id="IPR002157">
    <property type="entry name" value="Cbl-bd_prot"/>
</dbReference>
<dbReference type="GO" id="GO:0005615">
    <property type="term" value="C:extracellular space"/>
    <property type="evidence" value="ECO:0007669"/>
    <property type="project" value="TreeGrafter"/>
</dbReference>
<keyword evidence="4" id="KW-0964">Secreted</keyword>